<dbReference type="Proteomes" id="UP000245383">
    <property type="component" value="Unassembled WGS sequence"/>
</dbReference>
<comment type="caution">
    <text evidence="2">The sequence shown here is derived from an EMBL/GenBank/DDBJ whole genome shotgun (WGS) entry which is preliminary data.</text>
</comment>
<dbReference type="AlphaFoldDB" id="A0A2T9YLD5"/>
<evidence type="ECO:0000313" key="2">
    <source>
        <dbReference type="EMBL" id="PVU93138.1"/>
    </source>
</evidence>
<keyword evidence="1" id="KW-1133">Transmembrane helix</keyword>
<keyword evidence="3" id="KW-1185">Reference proteome</keyword>
<keyword evidence="1" id="KW-0812">Transmembrane</keyword>
<gene>
    <name evidence="2" type="ORF">BB561_003446</name>
</gene>
<sequence>MDVPSFISAIILMDVPSFISAIILMDVPSFISAIIHMDIPIKFIEILDYCRCVLTKVEAGFFTNLNSQSCSFIGIIHLINLYTEKEDVF</sequence>
<feature type="transmembrane region" description="Helical" evidence="1">
    <location>
        <begin position="6"/>
        <end position="27"/>
    </location>
</feature>
<evidence type="ECO:0000256" key="1">
    <source>
        <dbReference type="SAM" id="Phobius"/>
    </source>
</evidence>
<dbReference type="EMBL" id="MBFR01000137">
    <property type="protein sequence ID" value="PVU93138.1"/>
    <property type="molecule type" value="Genomic_DNA"/>
</dbReference>
<organism evidence="2 3">
    <name type="scientific">Smittium simulii</name>
    <dbReference type="NCBI Taxonomy" id="133385"/>
    <lineage>
        <taxon>Eukaryota</taxon>
        <taxon>Fungi</taxon>
        <taxon>Fungi incertae sedis</taxon>
        <taxon>Zoopagomycota</taxon>
        <taxon>Kickxellomycotina</taxon>
        <taxon>Harpellomycetes</taxon>
        <taxon>Harpellales</taxon>
        <taxon>Legeriomycetaceae</taxon>
        <taxon>Smittium</taxon>
    </lineage>
</organism>
<protein>
    <submittedName>
        <fullName evidence="2">Uncharacterized protein</fullName>
    </submittedName>
</protein>
<proteinExistence type="predicted"/>
<keyword evidence="1" id="KW-0472">Membrane</keyword>
<accession>A0A2T9YLD5</accession>
<evidence type="ECO:0000313" key="3">
    <source>
        <dbReference type="Proteomes" id="UP000245383"/>
    </source>
</evidence>
<reference evidence="2 3" key="1">
    <citation type="journal article" date="2018" name="MBio">
        <title>Comparative Genomics Reveals the Core Gene Toolbox for the Fungus-Insect Symbiosis.</title>
        <authorList>
            <person name="Wang Y."/>
            <person name="Stata M."/>
            <person name="Wang W."/>
            <person name="Stajich J.E."/>
            <person name="White M.M."/>
            <person name="Moncalvo J.M."/>
        </authorList>
    </citation>
    <scope>NUCLEOTIDE SEQUENCE [LARGE SCALE GENOMIC DNA]</scope>
    <source>
        <strain evidence="2 3">SWE-8-4</strain>
    </source>
</reference>
<name>A0A2T9YLD5_9FUNG</name>